<feature type="chain" id="PRO_5045833780" evidence="1">
    <location>
        <begin position="23"/>
        <end position="149"/>
    </location>
</feature>
<feature type="signal peptide" evidence="1">
    <location>
        <begin position="1"/>
        <end position="22"/>
    </location>
</feature>
<protein>
    <submittedName>
        <fullName evidence="2">Uncharacterized protein</fullName>
    </submittedName>
</protein>
<proteinExistence type="predicted"/>
<evidence type="ECO:0000313" key="2">
    <source>
        <dbReference type="EMBL" id="MBF4691521.1"/>
    </source>
</evidence>
<evidence type="ECO:0000256" key="1">
    <source>
        <dbReference type="SAM" id="SignalP"/>
    </source>
</evidence>
<dbReference type="RefSeq" id="WP_194699771.1">
    <property type="nucleotide sequence ID" value="NZ_JADKNH010000001.1"/>
</dbReference>
<keyword evidence="3" id="KW-1185">Reference proteome</keyword>
<sequence>MKKVMILLIAAIVLTACSSGTSKDTLPFDIALDEIKALTVNTFDQAHTFEIDEKWTQFIKVVTNFSYKSASISEVDEIWALSESEEDYYGVTLSCEAAVYSFLIFDNTIIANYNNMTNNAQEGTQFFVAKDVDIKALQAELSELKLSSN</sequence>
<name>A0ABR9ZMH9_9FIRM</name>
<accession>A0ABR9ZMH9</accession>
<dbReference type="EMBL" id="JADKNH010000001">
    <property type="protein sequence ID" value="MBF4691521.1"/>
    <property type="molecule type" value="Genomic_DNA"/>
</dbReference>
<keyword evidence="1" id="KW-0732">Signal</keyword>
<reference evidence="2 3" key="1">
    <citation type="submission" date="2020-11" db="EMBL/GenBank/DDBJ databases">
        <title>Fusibacter basophilias sp. nov.</title>
        <authorList>
            <person name="Qiu D."/>
        </authorList>
    </citation>
    <scope>NUCLEOTIDE SEQUENCE [LARGE SCALE GENOMIC DNA]</scope>
    <source>
        <strain evidence="2 3">Q10-2</strain>
    </source>
</reference>
<dbReference type="PROSITE" id="PS51257">
    <property type="entry name" value="PROKAR_LIPOPROTEIN"/>
    <property type="match status" value="1"/>
</dbReference>
<comment type="caution">
    <text evidence="2">The sequence shown here is derived from an EMBL/GenBank/DDBJ whole genome shotgun (WGS) entry which is preliminary data.</text>
</comment>
<evidence type="ECO:0000313" key="3">
    <source>
        <dbReference type="Proteomes" id="UP000614200"/>
    </source>
</evidence>
<organism evidence="2 3">
    <name type="scientific">Fusibacter ferrireducens</name>
    <dbReference type="NCBI Taxonomy" id="2785058"/>
    <lineage>
        <taxon>Bacteria</taxon>
        <taxon>Bacillati</taxon>
        <taxon>Bacillota</taxon>
        <taxon>Clostridia</taxon>
        <taxon>Eubacteriales</taxon>
        <taxon>Eubacteriales Family XII. Incertae Sedis</taxon>
        <taxon>Fusibacter</taxon>
    </lineage>
</organism>
<gene>
    <name evidence="2" type="ORF">ISU02_00245</name>
</gene>
<dbReference type="Proteomes" id="UP000614200">
    <property type="component" value="Unassembled WGS sequence"/>
</dbReference>